<protein>
    <submittedName>
        <fullName evidence="7">Penicillin acylase family protein</fullName>
    </submittedName>
</protein>
<dbReference type="PANTHER" id="PTHR34218:SF4">
    <property type="entry name" value="ACYL-HOMOSERINE LACTONE ACYLASE QUIP"/>
    <property type="match status" value="1"/>
</dbReference>
<feature type="binding site" evidence="5">
    <location>
        <position position="328"/>
    </location>
    <ligand>
        <name>Ca(2+)</name>
        <dbReference type="ChEBI" id="CHEBI:29108"/>
    </ligand>
</feature>
<keyword evidence="5" id="KW-0479">Metal-binding</keyword>
<dbReference type="InterPro" id="IPR029055">
    <property type="entry name" value="Ntn_hydrolases_N"/>
</dbReference>
<gene>
    <name evidence="7" type="ORF">BLX24_15580</name>
</gene>
<comment type="similarity">
    <text evidence="1">Belongs to the peptidase S45 family.</text>
</comment>
<evidence type="ECO:0000256" key="5">
    <source>
        <dbReference type="PIRSR" id="PIRSR001227-2"/>
    </source>
</evidence>
<dbReference type="GO" id="GO:0016811">
    <property type="term" value="F:hydrolase activity, acting on carbon-nitrogen (but not peptide) bonds, in linear amides"/>
    <property type="evidence" value="ECO:0007669"/>
    <property type="project" value="InterPro"/>
</dbReference>
<dbReference type="EMBL" id="MORL01000007">
    <property type="protein sequence ID" value="OIN58411.1"/>
    <property type="molecule type" value="Genomic_DNA"/>
</dbReference>
<feature type="binding site" evidence="5">
    <location>
        <position position="331"/>
    </location>
    <ligand>
        <name>Ca(2+)</name>
        <dbReference type="ChEBI" id="CHEBI:29108"/>
    </ligand>
</feature>
<feature type="active site" description="Nucleophile" evidence="4">
    <location>
        <position position="256"/>
    </location>
</feature>
<reference evidence="7 8" key="1">
    <citation type="submission" date="2016-10" db="EMBL/GenBank/DDBJ databases">
        <title>Arsenicibacter rosenii gen. nov., sp. nov., an efficient arsenic-methylating bacterium isolated from an arsenic-contaminated paddy soil.</title>
        <authorList>
            <person name="Huang K."/>
        </authorList>
    </citation>
    <scope>NUCLEOTIDE SEQUENCE [LARGE SCALE GENOMIC DNA]</scope>
    <source>
        <strain evidence="7 8">SM-1</strain>
    </source>
</reference>
<dbReference type="InterPro" id="IPR023343">
    <property type="entry name" value="Penicillin_amidase_dom1"/>
</dbReference>
<feature type="chain" id="PRO_5010284266" evidence="6">
    <location>
        <begin position="21"/>
        <end position="786"/>
    </location>
</feature>
<feature type="binding site" evidence="5">
    <location>
        <position position="171"/>
    </location>
    <ligand>
        <name>Ca(2+)</name>
        <dbReference type="ChEBI" id="CHEBI:29108"/>
    </ligand>
</feature>
<dbReference type="Proteomes" id="UP000181790">
    <property type="component" value="Unassembled WGS sequence"/>
</dbReference>
<dbReference type="SUPFAM" id="SSF56235">
    <property type="entry name" value="N-terminal nucleophile aminohydrolases (Ntn hydrolases)"/>
    <property type="match status" value="1"/>
</dbReference>
<dbReference type="InterPro" id="IPR002692">
    <property type="entry name" value="S45"/>
</dbReference>
<keyword evidence="2" id="KW-0378">Hydrolase</keyword>
<dbReference type="PANTHER" id="PTHR34218">
    <property type="entry name" value="PEPTIDASE S45 PENICILLIN AMIDASE"/>
    <property type="match status" value="1"/>
</dbReference>
<comment type="caution">
    <text evidence="7">The sequence shown here is derived from an EMBL/GenBank/DDBJ whole genome shotgun (WGS) entry which is preliminary data.</text>
</comment>
<dbReference type="Gene3D" id="3.60.20.10">
    <property type="entry name" value="Glutamine Phosphoribosylpyrophosphate, subunit 1, domain 1"/>
    <property type="match status" value="1"/>
</dbReference>
<keyword evidence="6" id="KW-0732">Signal</keyword>
<dbReference type="CDD" id="cd03747">
    <property type="entry name" value="Ntn_PGA_like"/>
    <property type="match status" value="1"/>
</dbReference>
<organism evidence="7 8">
    <name type="scientific">Arsenicibacter rosenii</name>
    <dbReference type="NCBI Taxonomy" id="1750698"/>
    <lineage>
        <taxon>Bacteria</taxon>
        <taxon>Pseudomonadati</taxon>
        <taxon>Bacteroidota</taxon>
        <taxon>Cytophagia</taxon>
        <taxon>Cytophagales</taxon>
        <taxon>Spirosomataceae</taxon>
        <taxon>Arsenicibacter</taxon>
    </lineage>
</organism>
<keyword evidence="8" id="KW-1185">Reference proteome</keyword>
<dbReference type="OrthoDB" id="9759796at2"/>
<evidence type="ECO:0000256" key="2">
    <source>
        <dbReference type="ARBA" id="ARBA00022801"/>
    </source>
</evidence>
<sequence length="786" mass="89108">MLIRCLLTHLLCFALTPGMAQKIPGLQKPVEIIRDKWGIAHIYAQNEHDLFFAQGYSAAQDRLFQFELWRRQATGTVAELLGPQELKRDIGTRLFSFRTTDLDAELRHYHPHGPLIVRAFVEGVNAYIRDILKTPEKLPFEFKVLNTQPGFWTPEVVISRHQGLLSNIREELNYGRLVHLLGEKKVKELQWFHPITKDGEPDLTLHVDGEALFQPILELYEAFRLPLTFQKEQDKVGLSAQEVQEWFDTEKQYVGSNNWVIDGNQSASGYPMLANDPHRTQSTPSLRYWVHLDAPGWHVAGGGEPTLPGVSIGHNEYGAWGLTIFDTDNEDLYVYDINPKNPAQYRYKGAWETMRTRKETIPVKGQPDVTVELKYTRHGPVVFEDKARGKAYAVRAGWLDKGSAPYLASLRMNQAKSWTEFRQACTYSYIPGENMIWATRPTAGQKAEIGWQAVGLAPVRKNWTGLVPVPGDGRFEWAGYLPVLKRPSKANPADGIIVTANNNLTPVDYPYRNTVGWIWSGPSRAHRIEEVLKNGQRKTMADFMQLQSDYLSLPARTLVPFLALLSSSDDKTERALSYLRRWDYRLEPNSVPAAIYVAWEGQLRRLLYEEAVPEKARAYFTTLPVKRMIDRVVAAPVARRDSLLLTSLTRATDELAKRLGPDMDEWQYGQTKNKHITLTHPLSGLVDAGMQKKINLGPVARGGYAETPNVTGPALNQTHGASFRILVDTEDWDRTMGINTPGQSGDPDSPHYRDLFGLWAENGYFPVYFSKEKVQSVAEKTIRLTP</sequence>
<dbReference type="Gene3D" id="1.10.1400.10">
    <property type="match status" value="1"/>
</dbReference>
<dbReference type="InterPro" id="IPR043147">
    <property type="entry name" value="Penicillin_amidase_A-knob"/>
</dbReference>
<name>A0A1S2VI30_9BACT</name>
<dbReference type="Pfam" id="PF01804">
    <property type="entry name" value="Penicil_amidase"/>
    <property type="match status" value="1"/>
</dbReference>
<dbReference type="Gene3D" id="2.30.120.10">
    <property type="match status" value="1"/>
</dbReference>
<dbReference type="InterPro" id="IPR014395">
    <property type="entry name" value="Pen/GL7ACA/AHL_acylase"/>
</dbReference>
<evidence type="ECO:0000256" key="6">
    <source>
        <dbReference type="SAM" id="SignalP"/>
    </source>
</evidence>
<dbReference type="AlphaFoldDB" id="A0A1S2VI30"/>
<evidence type="ECO:0000256" key="4">
    <source>
        <dbReference type="PIRSR" id="PIRSR001227-1"/>
    </source>
</evidence>
<proteinExistence type="inferred from homology"/>
<dbReference type="Gene3D" id="1.10.439.10">
    <property type="entry name" value="Penicillin Amidohydrolase, domain 1"/>
    <property type="match status" value="1"/>
</dbReference>
<keyword evidence="5" id="KW-0106">Calcium</keyword>
<dbReference type="GO" id="GO:0017000">
    <property type="term" value="P:antibiotic biosynthetic process"/>
    <property type="evidence" value="ECO:0007669"/>
    <property type="project" value="InterPro"/>
</dbReference>
<evidence type="ECO:0000256" key="3">
    <source>
        <dbReference type="ARBA" id="ARBA00023145"/>
    </source>
</evidence>
<dbReference type="InterPro" id="IPR043146">
    <property type="entry name" value="Penicillin_amidase_N_B-knob"/>
</dbReference>
<evidence type="ECO:0000313" key="8">
    <source>
        <dbReference type="Proteomes" id="UP000181790"/>
    </source>
</evidence>
<dbReference type="GO" id="GO:0046872">
    <property type="term" value="F:metal ion binding"/>
    <property type="evidence" value="ECO:0007669"/>
    <property type="project" value="UniProtKB-KW"/>
</dbReference>
<comment type="cofactor">
    <cofactor evidence="5">
        <name>Ca(2+)</name>
        <dbReference type="ChEBI" id="CHEBI:29108"/>
    </cofactor>
    <text evidence="5">Binds 1 Ca(2+) ion per dimer.</text>
</comment>
<keyword evidence="3" id="KW-0865">Zymogen</keyword>
<dbReference type="RefSeq" id="WP_071504083.1">
    <property type="nucleotide sequence ID" value="NZ_MORL01000007.1"/>
</dbReference>
<accession>A0A1S2VI30</accession>
<evidence type="ECO:0000256" key="1">
    <source>
        <dbReference type="ARBA" id="ARBA00006586"/>
    </source>
</evidence>
<feature type="signal peptide" evidence="6">
    <location>
        <begin position="1"/>
        <end position="20"/>
    </location>
</feature>
<evidence type="ECO:0000313" key="7">
    <source>
        <dbReference type="EMBL" id="OIN58411.1"/>
    </source>
</evidence>
<dbReference type="PIRSF" id="PIRSF001227">
    <property type="entry name" value="Pen_acylase"/>
    <property type="match status" value="1"/>
</dbReference>